<evidence type="ECO:0000313" key="2">
    <source>
        <dbReference type="EMBL" id="MBK1834204.1"/>
    </source>
</evidence>
<dbReference type="EMBL" id="JAENIO010000019">
    <property type="protein sequence ID" value="MBK1834204.1"/>
    <property type="molecule type" value="Genomic_DNA"/>
</dbReference>
<evidence type="ECO:0000259" key="1">
    <source>
        <dbReference type="Pfam" id="PF01882"/>
    </source>
</evidence>
<keyword evidence="3" id="KW-1185">Reference proteome</keyword>
<comment type="caution">
    <text evidence="2">The sequence shown here is derived from an EMBL/GenBank/DDBJ whole genome shotgun (WGS) entry which is preliminary data.</text>
</comment>
<gene>
    <name evidence="2" type="ORF">JIN78_09035</name>
</gene>
<dbReference type="Pfam" id="PF01882">
    <property type="entry name" value="DUF58"/>
    <property type="match status" value="1"/>
</dbReference>
<dbReference type="AlphaFoldDB" id="A0A934RSF9"/>
<dbReference type="RefSeq" id="WP_200391639.1">
    <property type="nucleotide sequence ID" value="NZ_JAENIO010000019.1"/>
</dbReference>
<feature type="domain" description="DUF58" evidence="1">
    <location>
        <begin position="50"/>
        <end position="199"/>
    </location>
</feature>
<evidence type="ECO:0000313" key="3">
    <source>
        <dbReference type="Proteomes" id="UP000604083"/>
    </source>
</evidence>
<protein>
    <submittedName>
        <fullName evidence="2">DUF58 domain-containing protein</fullName>
    </submittedName>
</protein>
<dbReference type="PANTHER" id="PTHR33608:SF12">
    <property type="entry name" value="DUF58 DOMAIN-CONTAINING PROTEIN"/>
    <property type="match status" value="1"/>
</dbReference>
<organism evidence="2 3">
    <name type="scientific">Roseibacillus ishigakijimensis</name>
    <dbReference type="NCBI Taxonomy" id="454146"/>
    <lineage>
        <taxon>Bacteria</taxon>
        <taxon>Pseudomonadati</taxon>
        <taxon>Verrucomicrobiota</taxon>
        <taxon>Verrucomicrobiia</taxon>
        <taxon>Verrucomicrobiales</taxon>
        <taxon>Verrucomicrobiaceae</taxon>
        <taxon>Roseibacillus</taxon>
    </lineage>
</organism>
<name>A0A934RSF9_9BACT</name>
<dbReference type="PANTHER" id="PTHR33608">
    <property type="entry name" value="BLL2464 PROTEIN"/>
    <property type="match status" value="1"/>
</dbReference>
<sequence>MTADELRQAHARAAGCANRLRLPLRRKVWRGGTGEFAGSGTGSSLDFQDHRHYAPGDDPRHINWQAYARTGQYTMKLYREEVRPLVDLLVDVSPSMFLDGPKSARTAELVAFFTESCQRAGAELTIHFLSGAAHRLVPGEAVSQQKWFPLAQELQEKDPAGSLNLHAVPLRQTSFRVLISDLLFPGEPQRLLHPLAARQGSPLLFVPFLQSEAQPDWEGNYEFIDAERTTRHPHRIEPRVLQKYLSAYQRHFTLWKEASQRQQALLARVPADLDLEKALFHEAVPLQALELLNG</sequence>
<reference evidence="2" key="1">
    <citation type="submission" date="2021-01" db="EMBL/GenBank/DDBJ databases">
        <title>Modified the classification status of verrucomicrobia.</title>
        <authorList>
            <person name="Feng X."/>
        </authorList>
    </citation>
    <scope>NUCLEOTIDE SEQUENCE</scope>
    <source>
        <strain evidence="2">KCTC 12986</strain>
    </source>
</reference>
<accession>A0A934RSF9</accession>
<proteinExistence type="predicted"/>
<dbReference type="InterPro" id="IPR002881">
    <property type="entry name" value="DUF58"/>
</dbReference>
<dbReference type="Proteomes" id="UP000604083">
    <property type="component" value="Unassembled WGS sequence"/>
</dbReference>